<evidence type="ECO:0000259" key="1">
    <source>
        <dbReference type="Pfam" id="PF25608"/>
    </source>
</evidence>
<organism evidence="2 3">
    <name type="scientific">Clostridium tarantellae</name>
    <dbReference type="NCBI Taxonomy" id="39493"/>
    <lineage>
        <taxon>Bacteria</taxon>
        <taxon>Bacillati</taxon>
        <taxon>Bacillota</taxon>
        <taxon>Clostridia</taxon>
        <taxon>Eubacteriales</taxon>
        <taxon>Clostridiaceae</taxon>
        <taxon>Clostridium</taxon>
    </lineage>
</organism>
<evidence type="ECO:0000313" key="3">
    <source>
        <dbReference type="Proteomes" id="UP000430345"/>
    </source>
</evidence>
<sequence length="321" mass="35187">MHSLLENSIIHIIDNYDTFFLSKKNVVGVALGNKFIKGIQTKEPVLHVFVKDKVPLNKLYKNEIIPKSFLGIKTDVIKSGLFKNINLKNMSSIKNPYDSNTDIHFLNSKVRPIQGGCSISPVGVDYSGTLGGIVFDNTNNTPYILSNQHCLSNFGKFSKGTKIVQPSNVQGKKLLNSNVIAKLFKSVKLIYEENKLNVVDASIAEINSNIKYDKYIYKIGPVTGTTEGEVAMEVKKTGITTGFTRESIISTNGSIVTEMLPGQDCNFVKQIITNKMSEPGDSGALVLNNFNKAVGILASATDHLSVLSPIDPILSVFNVHF</sequence>
<dbReference type="RefSeq" id="WP_152890302.1">
    <property type="nucleotide sequence ID" value="NZ_WHJC01000152.1"/>
</dbReference>
<protein>
    <recommendedName>
        <fullName evidence="1">Nal1 N-terminal domain-containing protein</fullName>
    </recommendedName>
</protein>
<dbReference type="EMBL" id="WHJC01000152">
    <property type="protein sequence ID" value="MPQ44110.1"/>
    <property type="molecule type" value="Genomic_DNA"/>
</dbReference>
<proteinExistence type="predicted"/>
<evidence type="ECO:0000313" key="2">
    <source>
        <dbReference type="EMBL" id="MPQ44110.1"/>
    </source>
</evidence>
<dbReference type="Gene3D" id="2.40.10.10">
    <property type="entry name" value="Trypsin-like serine proteases"/>
    <property type="match status" value="2"/>
</dbReference>
<gene>
    <name evidence="2" type="ORF">GBZ86_10090</name>
</gene>
<accession>A0A6I1MMA3</accession>
<keyword evidence="3" id="KW-1185">Reference proteome</keyword>
<dbReference type="SUPFAM" id="SSF50494">
    <property type="entry name" value="Trypsin-like serine proteases"/>
    <property type="match status" value="1"/>
</dbReference>
<name>A0A6I1MMA3_9CLOT</name>
<comment type="caution">
    <text evidence="2">The sequence shown here is derived from an EMBL/GenBank/DDBJ whole genome shotgun (WGS) entry which is preliminary data.</text>
</comment>
<dbReference type="Proteomes" id="UP000430345">
    <property type="component" value="Unassembled WGS sequence"/>
</dbReference>
<dbReference type="Pfam" id="PF25608">
    <property type="entry name" value="NAL1_N"/>
    <property type="match status" value="1"/>
</dbReference>
<dbReference type="OrthoDB" id="1491548at2"/>
<dbReference type="InterPro" id="IPR043504">
    <property type="entry name" value="Peptidase_S1_PA_chymotrypsin"/>
</dbReference>
<dbReference type="AlphaFoldDB" id="A0A6I1MMA3"/>
<feature type="domain" description="Nal1 N-terminal" evidence="1">
    <location>
        <begin position="24"/>
        <end position="71"/>
    </location>
</feature>
<dbReference type="InterPro" id="IPR057905">
    <property type="entry name" value="Nal1_N"/>
</dbReference>
<dbReference type="InterPro" id="IPR009003">
    <property type="entry name" value="Peptidase_S1_PA"/>
</dbReference>
<reference evidence="2 3" key="1">
    <citation type="submission" date="2019-10" db="EMBL/GenBank/DDBJ databases">
        <title>The Genome Sequence of Clostridium tarantellae Isolated from Fish Brain.</title>
        <authorList>
            <person name="Bano L."/>
            <person name="Kiel M."/>
            <person name="Sales G."/>
            <person name="Doxey A.C."/>
            <person name="Mansfield M.J."/>
            <person name="Schiavone M."/>
            <person name="Rossetto O."/>
            <person name="Pirazzini M."/>
            <person name="Dobrindt U."/>
            <person name="Montecucco C."/>
        </authorList>
    </citation>
    <scope>NUCLEOTIDE SEQUENCE [LARGE SCALE GENOMIC DNA]</scope>
    <source>
        <strain evidence="2 3">DSM 3997</strain>
    </source>
</reference>